<feature type="compositionally biased region" description="Low complexity" evidence="1">
    <location>
        <begin position="90"/>
        <end position="103"/>
    </location>
</feature>
<sequence length="323" mass="36521">MALINAVKMLPFNSQAKSGDGKRFLPRSFSKKLFRRSFWKREKSNNVVVVLKKEGVHDDEIERWISSGVAGTEKYKPSDLSNDTTVTTTSGSNSDGKSESSWSDLTFNSDSLTCSSENDAVERSEKMEEEVVSRIVGVIAADDTVKPAVAKEKMWFNEESEKEQSSPISVLDFPYNDEGGSSPFTLRVSRLKGTQERLMQKLGRFECLAGLEPINLEGLISSSEIVDRCDLEDVLLDFFRENVPHKANDALLQAAEGWIDGHYEKLILGWEVKDKRQVYIRDMEEGGWWPRDTQLEREEVATKLGDEVMAHLMEDLMVEMCNS</sequence>
<feature type="region of interest" description="Disordered" evidence="1">
    <location>
        <begin position="73"/>
        <end position="103"/>
    </location>
</feature>
<evidence type="ECO:0000313" key="3">
    <source>
        <dbReference type="Proteomes" id="UP000596660"/>
    </source>
</evidence>
<evidence type="ECO:0008006" key="4">
    <source>
        <dbReference type="Google" id="ProtNLM"/>
    </source>
</evidence>
<proteinExistence type="predicted"/>
<keyword evidence="3" id="KW-1185">Reference proteome</keyword>
<dbReference type="PANTHER" id="PTHR33623:SF4">
    <property type="entry name" value="DUF4378 DOMAIN-CONTAINING PROTEIN"/>
    <property type="match status" value="1"/>
</dbReference>
<dbReference type="Gramene" id="AUR62017299-RA">
    <property type="protein sequence ID" value="AUR62017299-RA:cds"/>
    <property type="gene ID" value="AUR62017299"/>
</dbReference>
<evidence type="ECO:0000256" key="1">
    <source>
        <dbReference type="SAM" id="MobiDB-lite"/>
    </source>
</evidence>
<feature type="compositionally biased region" description="Polar residues" evidence="1">
    <location>
        <begin position="79"/>
        <end position="89"/>
    </location>
</feature>
<protein>
    <recommendedName>
        <fullName evidence="4">DUF4378 domain-containing protein</fullName>
    </recommendedName>
</protein>
<evidence type="ECO:0000313" key="2">
    <source>
        <dbReference type="EnsemblPlants" id="AUR62017299-RA:cds"/>
    </source>
</evidence>
<dbReference type="EnsemblPlants" id="AUR62017299-RA">
    <property type="protein sequence ID" value="AUR62017299-RA:cds"/>
    <property type="gene ID" value="AUR62017299"/>
</dbReference>
<dbReference type="AlphaFoldDB" id="A0A803LQS0"/>
<name>A0A803LQS0_CHEQI</name>
<dbReference type="OMA" id="ELDCESC"/>
<reference evidence="2" key="1">
    <citation type="journal article" date="2017" name="Nature">
        <title>The genome of Chenopodium quinoa.</title>
        <authorList>
            <person name="Jarvis D.E."/>
            <person name="Ho Y.S."/>
            <person name="Lightfoot D.J."/>
            <person name="Schmoeckel S.M."/>
            <person name="Li B."/>
            <person name="Borm T.J.A."/>
            <person name="Ohyanagi H."/>
            <person name="Mineta K."/>
            <person name="Michell C.T."/>
            <person name="Saber N."/>
            <person name="Kharbatia N.M."/>
            <person name="Rupper R.R."/>
            <person name="Sharp A.R."/>
            <person name="Dally N."/>
            <person name="Boughton B.A."/>
            <person name="Woo Y.H."/>
            <person name="Gao G."/>
            <person name="Schijlen E.G.W.M."/>
            <person name="Guo X."/>
            <person name="Momin A.A."/>
            <person name="Negrao S."/>
            <person name="Al-Babili S."/>
            <person name="Gehring C."/>
            <person name="Roessner U."/>
            <person name="Jung C."/>
            <person name="Murphy K."/>
            <person name="Arold S.T."/>
            <person name="Gojobori T."/>
            <person name="van der Linden C.G."/>
            <person name="van Loo E.N."/>
            <person name="Jellen E.N."/>
            <person name="Maughan P.J."/>
            <person name="Tester M."/>
        </authorList>
    </citation>
    <scope>NUCLEOTIDE SEQUENCE [LARGE SCALE GENOMIC DNA]</scope>
    <source>
        <strain evidence="2">cv. PI 614886</strain>
    </source>
</reference>
<dbReference type="Proteomes" id="UP000596660">
    <property type="component" value="Unplaced"/>
</dbReference>
<reference evidence="2" key="2">
    <citation type="submission" date="2021-03" db="UniProtKB">
        <authorList>
            <consortium name="EnsemblPlants"/>
        </authorList>
    </citation>
    <scope>IDENTIFICATION</scope>
</reference>
<accession>A0A803LQS0</accession>
<organism evidence="2 3">
    <name type="scientific">Chenopodium quinoa</name>
    <name type="common">Quinoa</name>
    <dbReference type="NCBI Taxonomy" id="63459"/>
    <lineage>
        <taxon>Eukaryota</taxon>
        <taxon>Viridiplantae</taxon>
        <taxon>Streptophyta</taxon>
        <taxon>Embryophyta</taxon>
        <taxon>Tracheophyta</taxon>
        <taxon>Spermatophyta</taxon>
        <taxon>Magnoliopsida</taxon>
        <taxon>eudicotyledons</taxon>
        <taxon>Gunneridae</taxon>
        <taxon>Pentapetalae</taxon>
        <taxon>Caryophyllales</taxon>
        <taxon>Chenopodiaceae</taxon>
        <taxon>Chenopodioideae</taxon>
        <taxon>Atripliceae</taxon>
        <taxon>Chenopodium</taxon>
    </lineage>
</organism>
<dbReference type="PANTHER" id="PTHR33623">
    <property type="entry name" value="OS04G0572500 PROTEIN"/>
    <property type="match status" value="1"/>
</dbReference>